<dbReference type="CDD" id="cd02674">
    <property type="entry name" value="Peptidase_C19R"/>
    <property type="match status" value="1"/>
</dbReference>
<keyword evidence="9" id="KW-0788">Thiol protease</keyword>
<keyword evidence="6 11" id="KW-0863">Zinc-finger</keyword>
<evidence type="ECO:0000256" key="2">
    <source>
        <dbReference type="ARBA" id="ARBA00009085"/>
    </source>
</evidence>
<dbReference type="InterPro" id="IPR006615">
    <property type="entry name" value="Pept_C19_DUSP"/>
</dbReference>
<keyword evidence="10" id="KW-0862">Zinc</keyword>
<dbReference type="AlphaFoldDB" id="A0AAU9JVL9"/>
<dbReference type="SUPFAM" id="SSF144232">
    <property type="entry name" value="HIT/MYND zinc finger-like"/>
    <property type="match status" value="1"/>
</dbReference>
<protein>
    <recommendedName>
        <fullName evidence="3">ubiquitinyl hydrolase 1</fullName>
        <ecNumber evidence="3">3.4.19.12</ecNumber>
    </recommendedName>
</protein>
<evidence type="ECO:0000256" key="4">
    <source>
        <dbReference type="ARBA" id="ARBA00022670"/>
    </source>
</evidence>
<dbReference type="InterPro" id="IPR050185">
    <property type="entry name" value="Ub_carboxyl-term_hydrolase"/>
</dbReference>
<name>A0AAU9JVL9_9CILI</name>
<evidence type="ECO:0000256" key="11">
    <source>
        <dbReference type="PROSITE-ProRule" id="PRU00134"/>
    </source>
</evidence>
<keyword evidence="4" id="KW-0645">Protease</keyword>
<evidence type="ECO:0000259" key="14">
    <source>
        <dbReference type="PROSITE" id="PS50235"/>
    </source>
</evidence>
<dbReference type="PANTHER" id="PTHR21646:SF24">
    <property type="entry name" value="UBIQUITIN CARBOXYL-TERMINAL HYDROLASE"/>
    <property type="match status" value="1"/>
</dbReference>
<evidence type="ECO:0000313" key="18">
    <source>
        <dbReference type="Proteomes" id="UP001162131"/>
    </source>
</evidence>
<dbReference type="EC" id="3.4.19.12" evidence="3"/>
<dbReference type="PROSITE" id="PS50865">
    <property type="entry name" value="ZF_MYND_2"/>
    <property type="match status" value="1"/>
</dbReference>
<comment type="similarity">
    <text evidence="2">Belongs to the peptidase C19 family.</text>
</comment>
<feature type="domain" description="USP" evidence="14">
    <location>
        <begin position="476"/>
        <end position="1044"/>
    </location>
</feature>
<dbReference type="SMART" id="SM00695">
    <property type="entry name" value="DUSP"/>
    <property type="match status" value="1"/>
</dbReference>
<keyword evidence="5" id="KW-0479">Metal-binding</keyword>
<dbReference type="PROSITE" id="PS51283">
    <property type="entry name" value="DUSP"/>
    <property type="match status" value="1"/>
</dbReference>
<dbReference type="Pfam" id="PF01753">
    <property type="entry name" value="zf-MYND"/>
    <property type="match status" value="1"/>
</dbReference>
<evidence type="ECO:0000256" key="6">
    <source>
        <dbReference type="ARBA" id="ARBA00022771"/>
    </source>
</evidence>
<keyword evidence="18" id="KW-1185">Reference proteome</keyword>
<keyword evidence="8" id="KW-0378">Hydrolase</keyword>
<evidence type="ECO:0000256" key="8">
    <source>
        <dbReference type="ARBA" id="ARBA00022801"/>
    </source>
</evidence>
<dbReference type="SMART" id="SM00028">
    <property type="entry name" value="TPR"/>
    <property type="match status" value="3"/>
</dbReference>
<dbReference type="InterPro" id="IPR019734">
    <property type="entry name" value="TPR_rpt"/>
</dbReference>
<proteinExistence type="inferred from homology"/>
<evidence type="ECO:0000259" key="15">
    <source>
        <dbReference type="PROSITE" id="PS50865"/>
    </source>
</evidence>
<dbReference type="Pfam" id="PF13181">
    <property type="entry name" value="TPR_8"/>
    <property type="match status" value="1"/>
</dbReference>
<evidence type="ECO:0000256" key="10">
    <source>
        <dbReference type="ARBA" id="ARBA00022833"/>
    </source>
</evidence>
<comment type="catalytic activity">
    <reaction evidence="1">
        <text>Thiol-dependent hydrolysis of ester, thioester, amide, peptide and isopeptide bonds formed by the C-terminal Gly of ubiquitin (a 76-residue protein attached to proteins as an intracellular targeting signal).</text>
        <dbReference type="EC" id="3.4.19.12"/>
    </reaction>
</comment>
<dbReference type="GO" id="GO:0008270">
    <property type="term" value="F:zinc ion binding"/>
    <property type="evidence" value="ECO:0007669"/>
    <property type="project" value="UniProtKB-KW"/>
</dbReference>
<evidence type="ECO:0000256" key="3">
    <source>
        <dbReference type="ARBA" id="ARBA00012759"/>
    </source>
</evidence>
<keyword evidence="7" id="KW-0833">Ubl conjugation pathway</keyword>
<sequence length="1047" mass="121632">MENLESQGDYYKTQGLYEKAIEKYKEALSFQRSMNVYMNLASCYEKTDQLENAEVCLTELLKSLTISSIKSEDDFYEILFRRGNLYKKQMKLNEAIEDFRTVYSKSSNRTVVDNAKIHLDKALAKREEVRENLNKINEREHFVSLFREHMAVYPGAEWHVVSNLWFQKWQKFVGLTSREGYEDLPFSFDIEFEEATNPGPINNSDIIDEEHTNVLLEDRIRPSYQICIKNGLSENINYVLLPQSAFRILHEKYGCSKDIKRHAIEVNDSIYQVEVYLKTIKIGCPMQGSLEVELINMSRKDTIGDLKNKFTIAKDIMSQVRIWKVSLTIISLERLQSIINSNGRESKVYIEGGSQLKENLLIDDAEIGEEDLILIEPTRNGLFYFYDDRTIAQDRCAFCQKNIETIIKCKTCRKVKYCSELCRKKHLKEHKSKCKRSSSGLFACFCRPSNHQDDSDEDTVIVINRKPIDKPKMRSVGLQNLGNTCFMNSSLQCLFHTEELTTFFLSNSYLKDINKVNPLGTKGKLATAYAELLENLWNAASSSYAPWKFKKTLSQFAPQFLGYQQHDAHELLCYILDGLHEDLNKVKKKPYFEDIDVKNKTHKDIAKESWNRHIARNQSIIVDFMHGQYKSTLYCPQCKNYSYTFDPFSSLSLPIPIPVNKKYRLYFIYAGNQVPSSLTFDYSSSHSISYLRQKVSEAVKINPNSFIFISIVNDVIRDFPADEEKIDSLKNITLFAYEVETGDDRDLFEVQVSQEKTRDNRMKNNLIAFPRVISLYKDSNFKQIHYEIFRKMKQYMDKYKNRQGNNIKQLYEDHLNNPTYNIYLRATKTSSCPLCRGQNCTGCQIPYSDEPFSEYFKKKPSIELRFKHNFVELGVNQQDMNKCTELPVANGENKQQNRGINLHECFQAFSIPEELEKENAWYCPSCKAHVLARKQMEIYKAPSILIIHLKRFRTHGYYREKIAAPIVFPINELDISQYVIGDEKPPLYDLYAVSNHFGGLGGGHYTATCYSKPQEKWLEFNDSLVSGPADISGVSSYILFYKARNNE</sequence>
<organism evidence="17 18">
    <name type="scientific">Blepharisma stoltei</name>
    <dbReference type="NCBI Taxonomy" id="1481888"/>
    <lineage>
        <taxon>Eukaryota</taxon>
        <taxon>Sar</taxon>
        <taxon>Alveolata</taxon>
        <taxon>Ciliophora</taxon>
        <taxon>Postciliodesmatophora</taxon>
        <taxon>Heterotrichea</taxon>
        <taxon>Heterotrichida</taxon>
        <taxon>Blepharismidae</taxon>
        <taxon>Blepharisma</taxon>
    </lineage>
</organism>
<dbReference type="GO" id="GO:0004843">
    <property type="term" value="F:cysteine-type deubiquitinase activity"/>
    <property type="evidence" value="ECO:0007669"/>
    <property type="project" value="UniProtKB-EC"/>
</dbReference>
<dbReference type="PROSITE" id="PS00972">
    <property type="entry name" value="USP_1"/>
    <property type="match status" value="1"/>
</dbReference>
<dbReference type="InterPro" id="IPR002893">
    <property type="entry name" value="Znf_MYND"/>
</dbReference>
<evidence type="ECO:0000259" key="16">
    <source>
        <dbReference type="PROSITE" id="PS51283"/>
    </source>
</evidence>
<comment type="caution">
    <text evidence="17">The sequence shown here is derived from an EMBL/GenBank/DDBJ whole genome shotgun (WGS) entry which is preliminary data.</text>
</comment>
<accession>A0AAU9JVL9</accession>
<dbReference type="Gene3D" id="3.90.70.10">
    <property type="entry name" value="Cysteine proteinases"/>
    <property type="match status" value="2"/>
</dbReference>
<dbReference type="PROSITE" id="PS50235">
    <property type="entry name" value="USP_3"/>
    <property type="match status" value="1"/>
</dbReference>
<evidence type="ECO:0000256" key="1">
    <source>
        <dbReference type="ARBA" id="ARBA00000707"/>
    </source>
</evidence>
<dbReference type="Gene3D" id="6.10.140.2220">
    <property type="match status" value="1"/>
</dbReference>
<dbReference type="InterPro" id="IPR011990">
    <property type="entry name" value="TPR-like_helical_dom_sf"/>
</dbReference>
<dbReference type="EMBL" id="CAJZBQ010000050">
    <property type="protein sequence ID" value="CAG9330049.1"/>
    <property type="molecule type" value="Genomic_DNA"/>
</dbReference>
<dbReference type="GO" id="GO:0006508">
    <property type="term" value="P:proteolysis"/>
    <property type="evidence" value="ECO:0007669"/>
    <property type="project" value="UniProtKB-KW"/>
</dbReference>
<feature type="domain" description="MYND-type" evidence="15">
    <location>
        <begin position="396"/>
        <end position="434"/>
    </location>
</feature>
<evidence type="ECO:0000256" key="7">
    <source>
        <dbReference type="ARBA" id="ARBA00022786"/>
    </source>
</evidence>
<dbReference type="InterPro" id="IPR038765">
    <property type="entry name" value="Papain-like_cys_pep_sf"/>
</dbReference>
<evidence type="ECO:0000256" key="5">
    <source>
        <dbReference type="ARBA" id="ARBA00022723"/>
    </source>
</evidence>
<keyword evidence="13" id="KW-0175">Coiled coil</keyword>
<evidence type="ECO:0000256" key="12">
    <source>
        <dbReference type="PROSITE-ProRule" id="PRU00339"/>
    </source>
</evidence>
<feature type="coiled-coil region" evidence="13">
    <location>
        <begin position="112"/>
        <end position="139"/>
    </location>
</feature>
<reference evidence="17" key="1">
    <citation type="submission" date="2021-09" db="EMBL/GenBank/DDBJ databases">
        <authorList>
            <consortium name="AG Swart"/>
            <person name="Singh M."/>
            <person name="Singh A."/>
            <person name="Seah K."/>
            <person name="Emmerich C."/>
        </authorList>
    </citation>
    <scope>NUCLEOTIDE SEQUENCE</scope>
    <source>
        <strain evidence="17">ATCC30299</strain>
    </source>
</reference>
<dbReference type="PROSITE" id="PS50005">
    <property type="entry name" value="TPR"/>
    <property type="match status" value="1"/>
</dbReference>
<dbReference type="InterPro" id="IPR018200">
    <property type="entry name" value="USP_CS"/>
</dbReference>
<dbReference type="InterPro" id="IPR001394">
    <property type="entry name" value="Peptidase_C19_UCH"/>
</dbReference>
<dbReference type="Pfam" id="PF06337">
    <property type="entry name" value="DUSP"/>
    <property type="match status" value="1"/>
</dbReference>
<feature type="domain" description="DUSP" evidence="16">
    <location>
        <begin position="124"/>
        <end position="264"/>
    </location>
</feature>
<evidence type="ECO:0000256" key="13">
    <source>
        <dbReference type="SAM" id="Coils"/>
    </source>
</evidence>
<gene>
    <name evidence="17" type="ORF">BSTOLATCC_MIC50159</name>
</gene>
<dbReference type="InterPro" id="IPR028889">
    <property type="entry name" value="USP"/>
</dbReference>
<dbReference type="PROSITE" id="PS00973">
    <property type="entry name" value="USP_2"/>
    <property type="match status" value="1"/>
</dbReference>
<evidence type="ECO:0000256" key="9">
    <source>
        <dbReference type="ARBA" id="ARBA00022807"/>
    </source>
</evidence>
<dbReference type="Pfam" id="PF00443">
    <property type="entry name" value="UCH"/>
    <property type="match status" value="1"/>
</dbReference>
<dbReference type="GO" id="GO:0016579">
    <property type="term" value="P:protein deubiquitination"/>
    <property type="evidence" value="ECO:0007669"/>
    <property type="project" value="InterPro"/>
</dbReference>
<dbReference type="PANTHER" id="PTHR21646">
    <property type="entry name" value="UBIQUITIN CARBOXYL-TERMINAL HYDROLASE"/>
    <property type="match status" value="1"/>
</dbReference>
<feature type="repeat" description="TPR" evidence="12">
    <location>
        <begin position="76"/>
        <end position="109"/>
    </location>
</feature>
<dbReference type="SUPFAM" id="SSF143791">
    <property type="entry name" value="DUSP-like"/>
    <property type="match status" value="1"/>
</dbReference>
<dbReference type="PROSITE" id="PS01360">
    <property type="entry name" value="ZF_MYND_1"/>
    <property type="match status" value="1"/>
</dbReference>
<dbReference type="Gene3D" id="3.30.2230.10">
    <property type="entry name" value="DUSP-like"/>
    <property type="match status" value="1"/>
</dbReference>
<dbReference type="Proteomes" id="UP001162131">
    <property type="component" value="Unassembled WGS sequence"/>
</dbReference>
<keyword evidence="12" id="KW-0802">TPR repeat</keyword>
<dbReference type="Gene3D" id="1.25.40.10">
    <property type="entry name" value="Tetratricopeptide repeat domain"/>
    <property type="match status" value="1"/>
</dbReference>
<dbReference type="SUPFAM" id="SSF54001">
    <property type="entry name" value="Cysteine proteinases"/>
    <property type="match status" value="1"/>
</dbReference>
<evidence type="ECO:0000313" key="17">
    <source>
        <dbReference type="EMBL" id="CAG9330049.1"/>
    </source>
</evidence>
<dbReference type="SUPFAM" id="SSF48452">
    <property type="entry name" value="TPR-like"/>
    <property type="match status" value="1"/>
</dbReference>
<dbReference type="InterPro" id="IPR035927">
    <property type="entry name" value="DUSP-like_sf"/>
</dbReference>